<comment type="caution">
    <text evidence="2">The sequence shown here is derived from an EMBL/GenBank/DDBJ whole genome shotgun (WGS) entry which is preliminary data.</text>
</comment>
<evidence type="ECO:0000313" key="3">
    <source>
        <dbReference type="Proteomes" id="UP000433181"/>
    </source>
</evidence>
<evidence type="ECO:0000313" key="2">
    <source>
        <dbReference type="EMBL" id="MSU09495.1"/>
    </source>
</evidence>
<protein>
    <submittedName>
        <fullName evidence="2">Uncharacterized protein</fullName>
    </submittedName>
</protein>
<dbReference type="RefSeq" id="WP_154407666.1">
    <property type="nucleotide sequence ID" value="NZ_VUNR01000024.1"/>
</dbReference>
<feature type="chain" id="PRO_5026286446" evidence="1">
    <location>
        <begin position="32"/>
        <end position="312"/>
    </location>
</feature>
<evidence type="ECO:0000256" key="1">
    <source>
        <dbReference type="SAM" id="SignalP"/>
    </source>
</evidence>
<sequence>MRYCFSIVSAILFLAVAMCSNVMYSTTGAEAATTAATTAAAATDNPWYWISSDNNYTKYYNTSQVKVQEAFGGIATRITAVTKTTYSYGGAKETLDNYGIKDIRPNDLAYSLATVQVCPQTRVLAYMDEVFYDKNGKKLWSKQYQPLKYKEMNSQEFDEDFYAYIVDSVFGMGEVERRSASDRWLLLRQERLPNGGYVSCMADTTTMRVNGENIIFWEWQEYKSASGELVEIHFLKKAINIPQYTGKIVRYQHWNPREGWKDYTDRETDGAYHAVVKGSAEETELKALQAYESRNQKWVHRYSLEDYESLYR</sequence>
<feature type="signal peptide" evidence="1">
    <location>
        <begin position="1"/>
        <end position="31"/>
    </location>
</feature>
<organism evidence="2 3">
    <name type="scientific">Anaerovibrio slackiae</name>
    <dbReference type="NCBI Taxonomy" id="2652309"/>
    <lineage>
        <taxon>Bacteria</taxon>
        <taxon>Bacillati</taxon>
        <taxon>Bacillota</taxon>
        <taxon>Negativicutes</taxon>
        <taxon>Selenomonadales</taxon>
        <taxon>Selenomonadaceae</taxon>
        <taxon>Anaerovibrio</taxon>
    </lineage>
</organism>
<dbReference type="Proteomes" id="UP000433181">
    <property type="component" value="Unassembled WGS sequence"/>
</dbReference>
<gene>
    <name evidence="2" type="ORF">FYJ84_10935</name>
</gene>
<dbReference type="AlphaFoldDB" id="A0A6I2UIE1"/>
<dbReference type="EMBL" id="VUNR01000024">
    <property type="protein sequence ID" value="MSU09495.1"/>
    <property type="molecule type" value="Genomic_DNA"/>
</dbReference>
<accession>A0A6I2UIE1</accession>
<keyword evidence="1" id="KW-0732">Signal</keyword>
<name>A0A6I2UIE1_9FIRM</name>
<dbReference type="GeneID" id="96779442"/>
<keyword evidence="3" id="KW-1185">Reference proteome</keyword>
<proteinExistence type="predicted"/>
<reference evidence="2 3" key="1">
    <citation type="submission" date="2019-08" db="EMBL/GenBank/DDBJ databases">
        <title>In-depth cultivation of the pig gut microbiome towards novel bacterial diversity and tailored functional studies.</title>
        <authorList>
            <person name="Wylensek D."/>
            <person name="Hitch T.C.A."/>
            <person name="Clavel T."/>
        </authorList>
    </citation>
    <scope>NUCLEOTIDE SEQUENCE [LARGE SCALE GENOMIC DNA]</scope>
    <source>
        <strain evidence="2 3">WCA-693-APC-5D-A</strain>
    </source>
</reference>